<dbReference type="CDD" id="cd04301">
    <property type="entry name" value="NAT_SF"/>
    <property type="match status" value="1"/>
</dbReference>
<dbReference type="Gene3D" id="3.40.630.30">
    <property type="match status" value="1"/>
</dbReference>
<name>C6LK71_9FIRM</name>
<reference evidence="2" key="1">
    <citation type="submission" date="2009-07" db="EMBL/GenBank/DDBJ databases">
        <authorList>
            <person name="Weinstock G."/>
            <person name="Sodergren E."/>
            <person name="Clifton S."/>
            <person name="Fulton L."/>
            <person name="Fulton B."/>
            <person name="Courtney L."/>
            <person name="Fronick C."/>
            <person name="Harrison M."/>
            <person name="Strong C."/>
            <person name="Farmer C."/>
            <person name="Delahaunty K."/>
            <person name="Markovic C."/>
            <person name="Hall O."/>
            <person name="Minx P."/>
            <person name="Tomlinson C."/>
            <person name="Mitreva M."/>
            <person name="Nelson J."/>
            <person name="Hou S."/>
            <person name="Wollam A."/>
            <person name="Pepin K.H."/>
            <person name="Johnson M."/>
            <person name="Bhonagiri V."/>
            <person name="Nash W.E."/>
            <person name="Warren W."/>
            <person name="Chinwalla A."/>
            <person name="Mardis E.R."/>
            <person name="Wilson R.K."/>
        </authorList>
    </citation>
    <scope>NUCLEOTIDE SEQUENCE [LARGE SCALE GENOMIC DNA]</scope>
    <source>
        <strain evidence="2">DSM 14469</strain>
    </source>
</reference>
<organism evidence="2 3">
    <name type="scientific">Marvinbryantia formatexigens DSM 14469</name>
    <dbReference type="NCBI Taxonomy" id="478749"/>
    <lineage>
        <taxon>Bacteria</taxon>
        <taxon>Bacillati</taxon>
        <taxon>Bacillota</taxon>
        <taxon>Clostridia</taxon>
        <taxon>Lachnospirales</taxon>
        <taxon>Lachnospiraceae</taxon>
        <taxon>Marvinbryantia</taxon>
    </lineage>
</organism>
<gene>
    <name evidence="2" type="ORF">BRYFOR_09058</name>
</gene>
<evidence type="ECO:0000313" key="2">
    <source>
        <dbReference type="EMBL" id="EET58952.1"/>
    </source>
</evidence>
<dbReference type="Pfam" id="PF00583">
    <property type="entry name" value="Acetyltransf_1"/>
    <property type="match status" value="1"/>
</dbReference>
<dbReference type="eggNOG" id="COG1670">
    <property type="taxonomic scope" value="Bacteria"/>
</dbReference>
<dbReference type="InterPro" id="IPR000182">
    <property type="entry name" value="GNAT_dom"/>
</dbReference>
<dbReference type="SUPFAM" id="SSF55729">
    <property type="entry name" value="Acyl-CoA N-acyltransferases (Nat)"/>
    <property type="match status" value="1"/>
</dbReference>
<accession>C6LK71</accession>
<dbReference type="AlphaFoldDB" id="C6LK71"/>
<dbReference type="EMBL" id="ACCL02000023">
    <property type="protein sequence ID" value="EET58952.1"/>
    <property type="molecule type" value="Genomic_DNA"/>
</dbReference>
<dbReference type="GO" id="GO:0016747">
    <property type="term" value="F:acyltransferase activity, transferring groups other than amino-acyl groups"/>
    <property type="evidence" value="ECO:0007669"/>
    <property type="project" value="InterPro"/>
</dbReference>
<dbReference type="InterPro" id="IPR016181">
    <property type="entry name" value="Acyl_CoA_acyltransferase"/>
</dbReference>
<evidence type="ECO:0000313" key="3">
    <source>
        <dbReference type="Proteomes" id="UP000005561"/>
    </source>
</evidence>
<dbReference type="PROSITE" id="PS51186">
    <property type="entry name" value="GNAT"/>
    <property type="match status" value="1"/>
</dbReference>
<dbReference type="Proteomes" id="UP000005561">
    <property type="component" value="Unassembled WGS sequence"/>
</dbReference>
<dbReference type="RefSeq" id="WP_006863821.1">
    <property type="nucleotide sequence ID" value="NZ_ACCL02000023.1"/>
</dbReference>
<dbReference type="STRING" id="168384.SAMN05660368_03982"/>
<protein>
    <recommendedName>
        <fullName evidence="1">N-acetyltransferase domain-containing protein</fullName>
    </recommendedName>
</protein>
<dbReference type="PANTHER" id="PTHR43415:SF3">
    <property type="entry name" value="GNAT-FAMILY ACETYLTRANSFERASE"/>
    <property type="match status" value="1"/>
</dbReference>
<dbReference type="PANTHER" id="PTHR43415">
    <property type="entry name" value="SPERMIDINE N(1)-ACETYLTRANSFERASE"/>
    <property type="match status" value="1"/>
</dbReference>
<evidence type="ECO:0000259" key="1">
    <source>
        <dbReference type="PROSITE" id="PS51186"/>
    </source>
</evidence>
<comment type="caution">
    <text evidence="2">The sequence shown here is derived from an EMBL/GenBank/DDBJ whole genome shotgun (WGS) entry which is preliminary data.</text>
</comment>
<sequence>MKQTCCAYVATEDTGQPVGFFCYSVDTENNTGFLKFIIVDKEKRQKGYGKEMLNLALQYAFHITGAGLVQLNVFAKNAAAKRCYEKIGFVENHFEKNVFEFKDELWSRYNLVISK</sequence>
<keyword evidence="3" id="KW-1185">Reference proteome</keyword>
<feature type="domain" description="N-acetyltransferase" evidence="1">
    <location>
        <begin position="1"/>
        <end position="112"/>
    </location>
</feature>
<proteinExistence type="predicted"/>